<dbReference type="Pfam" id="PF00550">
    <property type="entry name" value="PP-binding"/>
    <property type="match status" value="1"/>
</dbReference>
<dbReference type="PROSITE" id="PS50075">
    <property type="entry name" value="CARRIER"/>
    <property type="match status" value="1"/>
</dbReference>
<dbReference type="SMART" id="SM01294">
    <property type="entry name" value="PKS_PP_betabranch"/>
    <property type="match status" value="1"/>
</dbReference>
<evidence type="ECO:0000313" key="3">
    <source>
        <dbReference type="Proteomes" id="UP000000657"/>
    </source>
</evidence>
<organism evidence="2 3">
    <name type="scientific">Frankia alni (strain DSM 45986 / CECT 9034 / ACN14a)</name>
    <dbReference type="NCBI Taxonomy" id="326424"/>
    <lineage>
        <taxon>Bacteria</taxon>
        <taxon>Bacillati</taxon>
        <taxon>Actinomycetota</taxon>
        <taxon>Actinomycetes</taxon>
        <taxon>Frankiales</taxon>
        <taxon>Frankiaceae</taxon>
        <taxon>Frankia</taxon>
    </lineage>
</organism>
<proteinExistence type="predicted"/>
<accession>Q0RK65</accession>
<reference evidence="2 3" key="1">
    <citation type="journal article" date="2007" name="Genome Res.">
        <title>Genome characteristics of facultatively symbiotic Frankia sp. strains reflect host range and host plant biogeography.</title>
        <authorList>
            <person name="Normand P."/>
            <person name="Lapierre P."/>
            <person name="Tisa L.S."/>
            <person name="Gogarten J.P."/>
            <person name="Alloisio N."/>
            <person name="Bagnarol E."/>
            <person name="Bassi C.A."/>
            <person name="Berry A.M."/>
            <person name="Bickhart D.M."/>
            <person name="Choisne N."/>
            <person name="Couloux A."/>
            <person name="Cournoyer B."/>
            <person name="Cruveiller S."/>
            <person name="Daubin V."/>
            <person name="Demange N."/>
            <person name="Francino M.P."/>
            <person name="Goltsman E."/>
            <person name="Huang Y."/>
            <person name="Kopp O.R."/>
            <person name="Labarre L."/>
            <person name="Lapidus A."/>
            <person name="Lavire C."/>
            <person name="Marechal J."/>
            <person name="Martinez M."/>
            <person name="Mastronunzio J.E."/>
            <person name="Mullin B.C."/>
            <person name="Niemann J."/>
            <person name="Pujic P."/>
            <person name="Rawnsley T."/>
            <person name="Rouy Z."/>
            <person name="Schenowitz C."/>
            <person name="Sellstedt A."/>
            <person name="Tavares F."/>
            <person name="Tomkins J.P."/>
            <person name="Vallenet D."/>
            <person name="Valverde C."/>
            <person name="Wall L.G."/>
            <person name="Wang Y."/>
            <person name="Medigue C."/>
            <person name="Benson D.R."/>
        </authorList>
    </citation>
    <scope>NUCLEOTIDE SEQUENCE [LARGE SCALE GENOMIC DNA]</scope>
    <source>
        <strain evidence="3">DSM 45986 / CECT 9034 / ACN14a</strain>
    </source>
</reference>
<feature type="domain" description="Carrier" evidence="1">
    <location>
        <begin position="1"/>
        <end position="57"/>
    </location>
</feature>
<sequence length="70" mass="7495">MSEIDLDADFDRLGVDSAVAVSLLIAVEDHYGVDVAPESLFENPTLNALAAHLYDQGAREPVASPDLAQR</sequence>
<dbReference type="SUPFAM" id="SSF47336">
    <property type="entry name" value="ACP-like"/>
    <property type="match status" value="1"/>
</dbReference>
<gene>
    <name evidence="2" type="ordered locus">FRAAL3450</name>
</gene>
<name>Q0RK65_FRAAA</name>
<dbReference type="eggNOG" id="COG0236">
    <property type="taxonomic scope" value="Bacteria"/>
</dbReference>
<dbReference type="HOGENOM" id="CLU_2751934_0_0_11"/>
<dbReference type="InterPro" id="IPR036736">
    <property type="entry name" value="ACP-like_sf"/>
</dbReference>
<dbReference type="Gene3D" id="1.10.1200.10">
    <property type="entry name" value="ACP-like"/>
    <property type="match status" value="1"/>
</dbReference>
<dbReference type="STRING" id="326424.FRAAL3450"/>
<dbReference type="Proteomes" id="UP000000657">
    <property type="component" value="Chromosome"/>
</dbReference>
<keyword evidence="3" id="KW-1185">Reference proteome</keyword>
<evidence type="ECO:0000259" key="1">
    <source>
        <dbReference type="PROSITE" id="PS50075"/>
    </source>
</evidence>
<dbReference type="KEGG" id="fal:FRAAL3450"/>
<dbReference type="InterPro" id="IPR009081">
    <property type="entry name" value="PP-bd_ACP"/>
</dbReference>
<dbReference type="AlphaFoldDB" id="Q0RK65"/>
<dbReference type="EMBL" id="CT573213">
    <property type="protein sequence ID" value="CAJ62094.1"/>
    <property type="molecule type" value="Genomic_DNA"/>
</dbReference>
<protein>
    <recommendedName>
        <fullName evidence="1">Carrier domain-containing protein</fullName>
    </recommendedName>
</protein>
<evidence type="ECO:0000313" key="2">
    <source>
        <dbReference type="EMBL" id="CAJ62094.1"/>
    </source>
</evidence>